<reference evidence="3 4" key="1">
    <citation type="submission" date="2017-11" db="EMBL/GenBank/DDBJ databases">
        <title>Genomic Encyclopedia of Archaeal and Bacterial Type Strains, Phase II (KMG-II): From Individual Species to Whole Genera.</title>
        <authorList>
            <person name="Goeker M."/>
        </authorList>
    </citation>
    <scope>NUCLEOTIDE SEQUENCE [LARGE SCALE GENOMIC DNA]</scope>
    <source>
        <strain evidence="3 4">DSM 27763</strain>
    </source>
</reference>
<dbReference type="InterPro" id="IPR042070">
    <property type="entry name" value="PucR_C-HTH_sf"/>
</dbReference>
<dbReference type="Gene3D" id="1.10.10.2840">
    <property type="entry name" value="PucR C-terminal helix-turn-helix domain"/>
    <property type="match status" value="1"/>
</dbReference>
<feature type="domain" description="RsbT co-antagonist protein RsbRD N-terminal" evidence="2">
    <location>
        <begin position="18"/>
        <end position="157"/>
    </location>
</feature>
<dbReference type="InterPro" id="IPR025751">
    <property type="entry name" value="RsbRD_N_dom"/>
</dbReference>
<dbReference type="InterPro" id="IPR051448">
    <property type="entry name" value="CdaR-like_regulators"/>
</dbReference>
<dbReference type="Proteomes" id="UP000230842">
    <property type="component" value="Unassembled WGS sequence"/>
</dbReference>
<dbReference type="OrthoDB" id="4441434at2"/>
<gene>
    <name evidence="3" type="ORF">CLV56_1307</name>
</gene>
<dbReference type="Pfam" id="PF13556">
    <property type="entry name" value="HTH_30"/>
    <property type="match status" value="1"/>
</dbReference>
<dbReference type="EMBL" id="PGEZ01000001">
    <property type="protein sequence ID" value="PJJ57086.1"/>
    <property type="molecule type" value="Genomic_DNA"/>
</dbReference>
<organism evidence="3 4">
    <name type="scientific">Mumia flava</name>
    <dbReference type="NCBI Taxonomy" id="1348852"/>
    <lineage>
        <taxon>Bacteria</taxon>
        <taxon>Bacillati</taxon>
        <taxon>Actinomycetota</taxon>
        <taxon>Actinomycetes</taxon>
        <taxon>Propionibacteriales</taxon>
        <taxon>Nocardioidaceae</taxon>
        <taxon>Mumia</taxon>
    </lineage>
</organism>
<dbReference type="AlphaFoldDB" id="A0A0B2BPM7"/>
<evidence type="ECO:0000313" key="3">
    <source>
        <dbReference type="EMBL" id="PJJ57086.1"/>
    </source>
</evidence>
<evidence type="ECO:0000313" key="4">
    <source>
        <dbReference type="Proteomes" id="UP000230842"/>
    </source>
</evidence>
<accession>A0A0B2BPM7</accession>
<dbReference type="RefSeq" id="WP_039340754.1">
    <property type="nucleotide sequence ID" value="NZ_PGEZ01000001.1"/>
</dbReference>
<dbReference type="InterPro" id="IPR025736">
    <property type="entry name" value="PucR_C-HTH_dom"/>
</dbReference>
<comment type="caution">
    <text evidence="3">The sequence shown here is derived from an EMBL/GenBank/DDBJ whole genome shotgun (WGS) entry which is preliminary data.</text>
</comment>
<evidence type="ECO:0000259" key="2">
    <source>
        <dbReference type="Pfam" id="PF14361"/>
    </source>
</evidence>
<proteinExistence type="predicted"/>
<dbReference type="Pfam" id="PF14361">
    <property type="entry name" value="RsbRD_N"/>
    <property type="match status" value="1"/>
</dbReference>
<dbReference type="PANTHER" id="PTHR33744:SF1">
    <property type="entry name" value="DNA-BINDING TRANSCRIPTIONAL ACTIVATOR ADER"/>
    <property type="match status" value="1"/>
</dbReference>
<sequence length="385" mass="40441">MGFDERTGVRRRLTERSEEVAARLIDAVRAEIPTYAAIGPSQLEETRSIAGWAVQRVVDLWAGGATSLTEADLRRFRGIGAARATDGRPLPAVLRAYRVAAVVTSDVVLELGGDSLDRDDLLALNRALLTGVDELSEAVFSGYASVTDAVARDRDEALRRLADDLLTGRHTSAAALADRSRELGITLPARFDLAVGAGVALADGHAEAPVGTGDALVLATTHAGRVVRLAATGSTTPDHRSSGTDRTPPYGCLIPAVGIADLPRAFRLASAAVAHAPADAAGRGLGEADALAVAMLRGAPEYAPQRFVRAALGDLLGPAERHLLEGLTAFLRHGSATEAAAALDLHPQTMRHRLRRVAQVTGRDPRDAWDRLVLHTAIAASTATS</sequence>
<dbReference type="PANTHER" id="PTHR33744">
    <property type="entry name" value="CARBOHYDRATE DIACID REGULATOR"/>
    <property type="match status" value="1"/>
</dbReference>
<keyword evidence="4" id="KW-1185">Reference proteome</keyword>
<protein>
    <submittedName>
        <fullName evidence="3">PucR-like helix-turn-helix protein</fullName>
    </submittedName>
</protein>
<name>A0A0B2BPM7_9ACTN</name>
<feature type="domain" description="PucR C-terminal helix-turn-helix" evidence="1">
    <location>
        <begin position="323"/>
        <end position="380"/>
    </location>
</feature>
<evidence type="ECO:0000259" key="1">
    <source>
        <dbReference type="Pfam" id="PF13556"/>
    </source>
</evidence>